<dbReference type="PROSITE" id="PS00455">
    <property type="entry name" value="AMP_BINDING"/>
    <property type="match status" value="1"/>
</dbReference>
<reference evidence="5" key="1">
    <citation type="submission" date="2020-05" db="EMBL/GenBank/DDBJ databases">
        <authorList>
            <person name="Chiriac C."/>
            <person name="Salcher M."/>
            <person name="Ghai R."/>
            <person name="Kavagutti S V."/>
        </authorList>
    </citation>
    <scope>NUCLEOTIDE SEQUENCE</scope>
</reference>
<dbReference type="GO" id="GO:0004467">
    <property type="term" value="F:long-chain fatty acid-CoA ligase activity"/>
    <property type="evidence" value="ECO:0007669"/>
    <property type="project" value="TreeGrafter"/>
</dbReference>
<evidence type="ECO:0000256" key="1">
    <source>
        <dbReference type="ARBA" id="ARBA00022598"/>
    </source>
</evidence>
<evidence type="ECO:0000256" key="2">
    <source>
        <dbReference type="ARBA" id="ARBA00022832"/>
    </source>
</evidence>
<keyword evidence="3" id="KW-0443">Lipid metabolism</keyword>
<dbReference type="EMBL" id="CAFBOZ010000306">
    <property type="protein sequence ID" value="CAB5022147.1"/>
    <property type="molecule type" value="Genomic_DNA"/>
</dbReference>
<keyword evidence="1" id="KW-0436">Ligase</keyword>
<keyword evidence="2" id="KW-0276">Fatty acid metabolism</keyword>
<dbReference type="CDD" id="cd05907">
    <property type="entry name" value="VL_LC_FACS_like"/>
    <property type="match status" value="1"/>
</dbReference>
<protein>
    <submittedName>
        <fullName evidence="5">Unannotated protein</fullName>
    </submittedName>
</protein>
<accession>A0A6J7QWS1</accession>
<gene>
    <name evidence="5" type="ORF">UFOPK3992_01778</name>
</gene>
<dbReference type="Pfam" id="PF00501">
    <property type="entry name" value="AMP-binding"/>
    <property type="match status" value="1"/>
</dbReference>
<sequence length="575" mass="61602">MSASGSAEAYRGPAEGGGWRSWTWGQAGDEVSALAAGLLSLGLRQEDRVGIACSTRVEWIFADLAIMCAGGANTTVYPSTSREDVTFILGDSGSRFLFAENEDQVEKVRNNGVAIEKVIIIDGPGDGDWVMSWADLIALGRKHLAGSPDAVTAAVDATGPDDLATLIYTSGTTGRPKGVELPHRCWTYEGMAIESVGILRTDDVQLLWLPLAHSFGKVLTSAQLQVGFLTAVDGRVDKIASNLLEIRPTFMAGVPRVFEKIYGGVAAHATAEGGLKAKIFEWAFVVGKRYQAEVMAGRKPSGIKQALAERLVFSTIKERMGGRIRYFLSGSAALAPEIAEWFNAAGMPILEGYGLTETSAASCVGRPERLRFGAFEPLAGTEVRIADDGEILVRGPGVMRGYRNLPEHTAEVMLADGWFATGDVGEIDDLGRIRITDRKKDMAKTSGGKYIAPSAIESEFKALCPLASNMVVHVEGRNFASALITLDPDALTKFAVAAGIPTDFASAASSVEVRASVQSAVDVLNAGLNRWEAIKKFAILDHDFTIEGGELTPSLKVKRSVIETQYADLLNSMYR</sequence>
<dbReference type="InterPro" id="IPR000873">
    <property type="entry name" value="AMP-dep_synth/lig_dom"/>
</dbReference>
<evidence type="ECO:0000259" key="4">
    <source>
        <dbReference type="Pfam" id="PF00501"/>
    </source>
</evidence>
<dbReference type="SUPFAM" id="SSF56801">
    <property type="entry name" value="Acetyl-CoA synthetase-like"/>
    <property type="match status" value="1"/>
</dbReference>
<evidence type="ECO:0000256" key="3">
    <source>
        <dbReference type="ARBA" id="ARBA00023098"/>
    </source>
</evidence>
<dbReference type="Gene3D" id="3.40.50.12780">
    <property type="entry name" value="N-terminal domain of ligase-like"/>
    <property type="match status" value="1"/>
</dbReference>
<dbReference type="GO" id="GO:0005783">
    <property type="term" value="C:endoplasmic reticulum"/>
    <property type="evidence" value="ECO:0007669"/>
    <property type="project" value="TreeGrafter"/>
</dbReference>
<dbReference type="InterPro" id="IPR020845">
    <property type="entry name" value="AMP-binding_CS"/>
</dbReference>
<name>A0A6J7QWS1_9ZZZZ</name>
<dbReference type="PANTHER" id="PTHR43272">
    <property type="entry name" value="LONG-CHAIN-FATTY-ACID--COA LIGASE"/>
    <property type="match status" value="1"/>
</dbReference>
<dbReference type="PANTHER" id="PTHR43272:SF32">
    <property type="entry name" value="AMP-DEPENDENT SYNTHETASE_LIGASE DOMAIN-CONTAINING PROTEIN"/>
    <property type="match status" value="1"/>
</dbReference>
<feature type="domain" description="AMP-dependent synthetase/ligase" evidence="4">
    <location>
        <begin position="9"/>
        <end position="402"/>
    </location>
</feature>
<proteinExistence type="predicted"/>
<dbReference type="GO" id="GO:0016020">
    <property type="term" value="C:membrane"/>
    <property type="evidence" value="ECO:0007669"/>
    <property type="project" value="TreeGrafter"/>
</dbReference>
<dbReference type="InterPro" id="IPR042099">
    <property type="entry name" value="ANL_N_sf"/>
</dbReference>
<evidence type="ECO:0000313" key="5">
    <source>
        <dbReference type="EMBL" id="CAB5022147.1"/>
    </source>
</evidence>
<organism evidence="5">
    <name type="scientific">freshwater metagenome</name>
    <dbReference type="NCBI Taxonomy" id="449393"/>
    <lineage>
        <taxon>unclassified sequences</taxon>
        <taxon>metagenomes</taxon>
        <taxon>ecological metagenomes</taxon>
    </lineage>
</organism>
<dbReference type="AlphaFoldDB" id="A0A6J7QWS1"/>